<dbReference type="AlphaFoldDB" id="B6XTA9"/>
<comment type="caution">
    <text evidence="1">The sequence shown here is derived from an EMBL/GenBank/DDBJ whole genome shotgun (WGS) entry which is preliminary data.</text>
</comment>
<sequence>MATYRTPDLANVSLVCDNPEGLLIVSKGVQSWACADVSARIVVRRPPITASVQTPDPCQRE</sequence>
<dbReference type="Proteomes" id="UP000003882">
    <property type="component" value="Unassembled WGS sequence"/>
</dbReference>
<protein>
    <submittedName>
        <fullName evidence="1">Uncharacterized protein</fullName>
    </submittedName>
</protein>
<proteinExistence type="predicted"/>
<name>B6XTA9_9BIFI</name>
<evidence type="ECO:0000313" key="2">
    <source>
        <dbReference type="Proteomes" id="UP000003882"/>
    </source>
</evidence>
<gene>
    <name evidence="1" type="ORF">BIFCAT_00472</name>
</gene>
<evidence type="ECO:0000313" key="1">
    <source>
        <dbReference type="EMBL" id="EEB21515.1"/>
    </source>
</evidence>
<reference evidence="1 2" key="2">
    <citation type="submission" date="2008-10" db="EMBL/GenBank/DDBJ databases">
        <authorList>
            <person name="Fulton L."/>
            <person name="Clifton S."/>
            <person name="Fulton B."/>
            <person name="Xu J."/>
            <person name="Minx P."/>
            <person name="Pepin K.H."/>
            <person name="Johnson M."/>
            <person name="Bhonagiri V."/>
            <person name="Nash W.E."/>
            <person name="Mardis E.R."/>
            <person name="Wilson R.K."/>
        </authorList>
    </citation>
    <scope>NUCLEOTIDE SEQUENCE [LARGE SCALE GENOMIC DNA]</scope>
    <source>
        <strain evidence="1 2">DSM 16992</strain>
    </source>
</reference>
<organism evidence="1 2">
    <name type="scientific">Bifidobacterium catenulatum DSM 16992 = JCM 1194 = LMG 11043</name>
    <dbReference type="NCBI Taxonomy" id="566552"/>
    <lineage>
        <taxon>Bacteria</taxon>
        <taxon>Bacillati</taxon>
        <taxon>Actinomycetota</taxon>
        <taxon>Actinomycetes</taxon>
        <taxon>Bifidobacteriales</taxon>
        <taxon>Bifidobacteriaceae</taxon>
        <taxon>Bifidobacterium</taxon>
    </lineage>
</organism>
<reference evidence="1 2" key="1">
    <citation type="submission" date="2008-10" db="EMBL/GenBank/DDBJ databases">
        <title>Draft genome sequence of Bifidobacterium catenulatum (DSM 16992).</title>
        <authorList>
            <person name="Sudarsanam P."/>
            <person name="Ley R."/>
            <person name="Guruge J."/>
            <person name="Turnbaugh P.J."/>
            <person name="Mahowald M."/>
            <person name="Liep D."/>
            <person name="Gordon J."/>
        </authorList>
    </citation>
    <scope>NUCLEOTIDE SEQUENCE [LARGE SCALE GENOMIC DNA]</scope>
    <source>
        <strain evidence="1 2">DSM 16992</strain>
    </source>
</reference>
<dbReference type="EMBL" id="ABXY01000011">
    <property type="protein sequence ID" value="EEB21515.1"/>
    <property type="molecule type" value="Genomic_DNA"/>
</dbReference>
<accession>B6XTA9</accession>